<evidence type="ECO:0000256" key="11">
    <source>
        <dbReference type="ARBA" id="ARBA00033354"/>
    </source>
</evidence>
<dbReference type="UniPathway" id="UPA00148">
    <property type="reaction ID" value="UER00233"/>
</dbReference>
<evidence type="ECO:0000256" key="8">
    <source>
        <dbReference type="ARBA" id="ARBA00022840"/>
    </source>
</evidence>
<keyword evidence="5 14" id="KW-0169">Cobalamin biosynthesis</keyword>
<accession>A0A2N5NG00</accession>
<evidence type="ECO:0000259" key="15">
    <source>
        <dbReference type="Pfam" id="PF01923"/>
    </source>
</evidence>
<dbReference type="GO" id="GO:0005524">
    <property type="term" value="F:ATP binding"/>
    <property type="evidence" value="ECO:0007669"/>
    <property type="project" value="UniProtKB-UniRule"/>
</dbReference>
<dbReference type="GO" id="GO:0008817">
    <property type="term" value="F:corrinoid adenosyltransferase activity"/>
    <property type="evidence" value="ECO:0007669"/>
    <property type="project" value="UniProtKB-UniRule"/>
</dbReference>
<evidence type="ECO:0000256" key="7">
    <source>
        <dbReference type="ARBA" id="ARBA00022741"/>
    </source>
</evidence>
<proteinExistence type="inferred from homology"/>
<keyword evidence="6 14" id="KW-0808">Transferase</keyword>
<evidence type="ECO:0000256" key="4">
    <source>
        <dbReference type="ARBA" id="ARBA00020963"/>
    </source>
</evidence>
<evidence type="ECO:0000256" key="2">
    <source>
        <dbReference type="ARBA" id="ARBA00007487"/>
    </source>
</evidence>
<dbReference type="PANTHER" id="PTHR12213">
    <property type="entry name" value="CORRINOID ADENOSYLTRANSFERASE"/>
    <property type="match status" value="1"/>
</dbReference>
<evidence type="ECO:0000256" key="14">
    <source>
        <dbReference type="RuleBase" id="RU366026"/>
    </source>
</evidence>
<dbReference type="RefSeq" id="WP_101880029.1">
    <property type="nucleotide sequence ID" value="NZ_NIHM01000018.1"/>
</dbReference>
<dbReference type="InterPro" id="IPR029499">
    <property type="entry name" value="PduO-typ"/>
</dbReference>
<comment type="similarity">
    <text evidence="2 14">Belongs to the Cob(I)alamin adenosyltransferase family.</text>
</comment>
<dbReference type="AlphaFoldDB" id="A0A2N5NG00"/>
<comment type="caution">
    <text evidence="16">The sequence shown here is derived from an EMBL/GenBank/DDBJ whole genome shotgun (WGS) entry which is preliminary data.</text>
</comment>
<keyword evidence="7 14" id="KW-0547">Nucleotide-binding</keyword>
<keyword evidence="8 14" id="KW-0067">ATP-binding</keyword>
<evidence type="ECO:0000256" key="13">
    <source>
        <dbReference type="ARBA" id="ARBA00048692"/>
    </source>
</evidence>
<evidence type="ECO:0000256" key="6">
    <source>
        <dbReference type="ARBA" id="ARBA00022679"/>
    </source>
</evidence>
<protein>
    <recommendedName>
        <fullName evidence="4 14">Corrinoid adenosyltransferase</fullName>
        <ecNumber evidence="3 14">2.5.1.17</ecNumber>
    </recommendedName>
    <alternativeName>
        <fullName evidence="9 14">Cob(II)alamin adenosyltransferase</fullName>
    </alternativeName>
    <alternativeName>
        <fullName evidence="11 14">Cob(II)yrinic acid a,c-diamide adenosyltransferase</fullName>
    </alternativeName>
    <alternativeName>
        <fullName evidence="10 14">Cobinamide/cobalamin adenosyltransferase</fullName>
    </alternativeName>
</protein>
<dbReference type="Gene3D" id="1.20.1200.10">
    <property type="entry name" value="Cobalamin adenosyltransferase-like"/>
    <property type="match status" value="1"/>
</dbReference>
<dbReference type="InterPro" id="IPR036451">
    <property type="entry name" value="CblAdoTrfase-like_sf"/>
</dbReference>
<evidence type="ECO:0000313" key="17">
    <source>
        <dbReference type="Proteomes" id="UP000234849"/>
    </source>
</evidence>
<dbReference type="EMBL" id="NIHM01000018">
    <property type="protein sequence ID" value="PLT53522.1"/>
    <property type="molecule type" value="Genomic_DNA"/>
</dbReference>
<dbReference type="SUPFAM" id="SSF89028">
    <property type="entry name" value="Cobalamin adenosyltransferase-like"/>
    <property type="match status" value="1"/>
</dbReference>
<evidence type="ECO:0000256" key="9">
    <source>
        <dbReference type="ARBA" id="ARBA00031529"/>
    </source>
</evidence>
<evidence type="ECO:0000256" key="3">
    <source>
        <dbReference type="ARBA" id="ARBA00012454"/>
    </source>
</evidence>
<gene>
    <name evidence="16" type="ORF">CDL18_12050</name>
</gene>
<comment type="pathway">
    <text evidence="1 14">Cofactor biosynthesis; adenosylcobalamin biosynthesis; adenosylcobalamin from cob(II)yrinate a,c-diamide: step 2/7.</text>
</comment>
<comment type="catalytic activity">
    <reaction evidence="12 14">
        <text>2 cob(II)yrinate a,c diamide + reduced [electron-transfer flavoprotein] + 2 ATP = 2 adenosylcob(III)yrinate a,c-diamide + 2 triphosphate + oxidized [electron-transfer flavoprotein] + 3 H(+)</text>
        <dbReference type="Rhea" id="RHEA:11528"/>
        <dbReference type="Rhea" id="RHEA-COMP:10685"/>
        <dbReference type="Rhea" id="RHEA-COMP:10686"/>
        <dbReference type="ChEBI" id="CHEBI:15378"/>
        <dbReference type="ChEBI" id="CHEBI:18036"/>
        <dbReference type="ChEBI" id="CHEBI:30616"/>
        <dbReference type="ChEBI" id="CHEBI:57692"/>
        <dbReference type="ChEBI" id="CHEBI:58307"/>
        <dbReference type="ChEBI" id="CHEBI:58503"/>
        <dbReference type="ChEBI" id="CHEBI:58537"/>
        <dbReference type="EC" id="2.5.1.17"/>
    </reaction>
</comment>
<dbReference type="EC" id="2.5.1.17" evidence="3 14"/>
<organism evidence="16 17">
    <name type="scientific">Mediterraneibacter gnavus</name>
    <name type="common">Ruminococcus gnavus</name>
    <dbReference type="NCBI Taxonomy" id="33038"/>
    <lineage>
        <taxon>Bacteria</taxon>
        <taxon>Bacillati</taxon>
        <taxon>Bacillota</taxon>
        <taxon>Clostridia</taxon>
        <taxon>Lachnospirales</taxon>
        <taxon>Lachnospiraceae</taxon>
        <taxon>Mediterraneibacter</taxon>
    </lineage>
</organism>
<comment type="catalytic activity">
    <reaction evidence="13 14">
        <text>2 cob(II)alamin + reduced [electron-transfer flavoprotein] + 2 ATP = 2 adenosylcob(III)alamin + 2 triphosphate + oxidized [electron-transfer flavoprotein] + 3 H(+)</text>
        <dbReference type="Rhea" id="RHEA:28671"/>
        <dbReference type="Rhea" id="RHEA-COMP:10685"/>
        <dbReference type="Rhea" id="RHEA-COMP:10686"/>
        <dbReference type="ChEBI" id="CHEBI:15378"/>
        <dbReference type="ChEBI" id="CHEBI:16304"/>
        <dbReference type="ChEBI" id="CHEBI:18036"/>
        <dbReference type="ChEBI" id="CHEBI:18408"/>
        <dbReference type="ChEBI" id="CHEBI:30616"/>
        <dbReference type="ChEBI" id="CHEBI:57692"/>
        <dbReference type="ChEBI" id="CHEBI:58307"/>
        <dbReference type="EC" id="2.5.1.17"/>
    </reaction>
</comment>
<evidence type="ECO:0000256" key="1">
    <source>
        <dbReference type="ARBA" id="ARBA00005121"/>
    </source>
</evidence>
<feature type="domain" description="Cobalamin adenosyltransferase-like" evidence="15">
    <location>
        <begin position="3"/>
        <end position="161"/>
    </location>
</feature>
<dbReference type="Proteomes" id="UP000234849">
    <property type="component" value="Unassembled WGS sequence"/>
</dbReference>
<reference evidence="16 17" key="1">
    <citation type="journal article" date="2017" name="Genome Med.">
        <title>A novel Ruminococcus gnavus clade enriched in inflammatory bowel disease patients.</title>
        <authorList>
            <person name="Hall A.B."/>
            <person name="Yassour M."/>
            <person name="Sauk J."/>
            <person name="Garner A."/>
            <person name="Jiang X."/>
            <person name="Arthur T."/>
            <person name="Lagoudas G.K."/>
            <person name="Vatanen T."/>
            <person name="Fornelos N."/>
            <person name="Wilson R."/>
            <person name="Bertha M."/>
            <person name="Cohen M."/>
            <person name="Garber J."/>
            <person name="Khalili H."/>
            <person name="Gevers D."/>
            <person name="Ananthakrishnan A.N."/>
            <person name="Kugathasan S."/>
            <person name="Lander E.S."/>
            <person name="Blainey P."/>
            <person name="Vlamakis H."/>
            <person name="Xavier R.J."/>
            <person name="Huttenhower C."/>
        </authorList>
    </citation>
    <scope>NUCLEOTIDE SEQUENCE [LARGE SCALE GENOMIC DNA]</scope>
    <source>
        <strain evidence="16 17">RJX1118</strain>
    </source>
</reference>
<name>A0A2N5NG00_MEDGN</name>
<evidence type="ECO:0000313" key="16">
    <source>
        <dbReference type="EMBL" id="PLT53522.1"/>
    </source>
</evidence>
<evidence type="ECO:0000256" key="10">
    <source>
        <dbReference type="ARBA" id="ARBA00033334"/>
    </source>
</evidence>
<dbReference type="InterPro" id="IPR016030">
    <property type="entry name" value="CblAdoTrfase-like"/>
</dbReference>
<dbReference type="GO" id="GO:0009236">
    <property type="term" value="P:cobalamin biosynthetic process"/>
    <property type="evidence" value="ECO:0007669"/>
    <property type="project" value="UniProtKB-UniRule"/>
</dbReference>
<evidence type="ECO:0000256" key="12">
    <source>
        <dbReference type="ARBA" id="ARBA00048555"/>
    </source>
</evidence>
<dbReference type="Pfam" id="PF01923">
    <property type="entry name" value="Cob_adeno_trans"/>
    <property type="match status" value="1"/>
</dbReference>
<dbReference type="PANTHER" id="PTHR12213:SF0">
    <property type="entry name" value="CORRINOID ADENOSYLTRANSFERASE MMAB"/>
    <property type="match status" value="1"/>
</dbReference>
<sequence length="186" mass="21038">MKVYTKKGDGGNTSLANGMSVSKADDRIELIGTIDELNSYIGHAKVLSEGHLKTNLAEIQRTLMKIMAAVADRRNLDYRMSAEETVHLEEQIDELEAAFPRVKDFVLYGGCELSARLDIARSVTRRAERRFRKVAQNYGADAKAMQYVNRLADYLYVEARFADHQSGNTEEGKLRETVIQNVMKNF</sequence>
<evidence type="ECO:0000256" key="5">
    <source>
        <dbReference type="ARBA" id="ARBA00022573"/>
    </source>
</evidence>
<dbReference type="NCBIfam" id="TIGR00636">
    <property type="entry name" value="PduO_Nterm"/>
    <property type="match status" value="1"/>
</dbReference>